<protein>
    <submittedName>
        <fullName evidence="2">Uncharacterized protein</fullName>
    </submittedName>
</protein>
<sequence>IWLLLPLFTSFISRMTVTKSPSQTLPKIQPVIPATSVPPQPNIIPTPVVVRLDCSLCETQCVYAG</sequence>
<dbReference type="EMBL" id="JAHRIN010026541">
    <property type="protein sequence ID" value="MEQ2200795.1"/>
    <property type="molecule type" value="Genomic_DNA"/>
</dbReference>
<name>A0ABV0QY79_9TELE</name>
<feature type="chain" id="PRO_5045217756" evidence="1">
    <location>
        <begin position="19"/>
        <end position="65"/>
    </location>
</feature>
<dbReference type="Proteomes" id="UP001434883">
    <property type="component" value="Unassembled WGS sequence"/>
</dbReference>
<keyword evidence="1" id="KW-0732">Signal</keyword>
<accession>A0ABV0QY79</accession>
<evidence type="ECO:0000256" key="1">
    <source>
        <dbReference type="SAM" id="SignalP"/>
    </source>
</evidence>
<proteinExistence type="predicted"/>
<gene>
    <name evidence="2" type="ORF">XENOCAPTIV_003238</name>
</gene>
<feature type="non-terminal residue" evidence="2">
    <location>
        <position position="1"/>
    </location>
</feature>
<organism evidence="2 3">
    <name type="scientific">Xenoophorus captivus</name>
    <dbReference type="NCBI Taxonomy" id="1517983"/>
    <lineage>
        <taxon>Eukaryota</taxon>
        <taxon>Metazoa</taxon>
        <taxon>Chordata</taxon>
        <taxon>Craniata</taxon>
        <taxon>Vertebrata</taxon>
        <taxon>Euteleostomi</taxon>
        <taxon>Actinopterygii</taxon>
        <taxon>Neopterygii</taxon>
        <taxon>Teleostei</taxon>
        <taxon>Neoteleostei</taxon>
        <taxon>Acanthomorphata</taxon>
        <taxon>Ovalentaria</taxon>
        <taxon>Atherinomorphae</taxon>
        <taxon>Cyprinodontiformes</taxon>
        <taxon>Goodeidae</taxon>
        <taxon>Xenoophorus</taxon>
    </lineage>
</organism>
<evidence type="ECO:0000313" key="2">
    <source>
        <dbReference type="EMBL" id="MEQ2200795.1"/>
    </source>
</evidence>
<feature type="signal peptide" evidence="1">
    <location>
        <begin position="1"/>
        <end position="18"/>
    </location>
</feature>
<reference evidence="2 3" key="1">
    <citation type="submission" date="2021-06" db="EMBL/GenBank/DDBJ databases">
        <authorList>
            <person name="Palmer J.M."/>
        </authorList>
    </citation>
    <scope>NUCLEOTIDE SEQUENCE [LARGE SCALE GENOMIC DNA]</scope>
    <source>
        <strain evidence="2 3">XC_2019</strain>
        <tissue evidence="2">Muscle</tissue>
    </source>
</reference>
<comment type="caution">
    <text evidence="2">The sequence shown here is derived from an EMBL/GenBank/DDBJ whole genome shotgun (WGS) entry which is preliminary data.</text>
</comment>
<keyword evidence="3" id="KW-1185">Reference proteome</keyword>
<evidence type="ECO:0000313" key="3">
    <source>
        <dbReference type="Proteomes" id="UP001434883"/>
    </source>
</evidence>